<evidence type="ECO:0000313" key="2">
    <source>
        <dbReference type="Proteomes" id="UP000321561"/>
    </source>
</evidence>
<evidence type="ECO:0000313" key="1">
    <source>
        <dbReference type="EMBL" id="BBM59567.1"/>
    </source>
</evidence>
<dbReference type="AlphaFoldDB" id="A0A510L7G0"/>
<name>A0A510L7G0_9FUSO</name>
<dbReference type="RefSeq" id="WP_147005595.1">
    <property type="nucleotide sequence ID" value="NZ_AP019846.1"/>
</dbReference>
<proteinExistence type="predicted"/>
<dbReference type="OrthoDB" id="603864at2"/>
<gene>
    <name evidence="1" type="ORF">JMUB5056_1151</name>
</gene>
<accession>A0A510L7G0</accession>
<reference evidence="1 2" key="1">
    <citation type="submission" date="2019-07" db="EMBL/GenBank/DDBJ databases">
        <title>Complete Genome Sequence of Leptotrichia hongkongensis Strain JMUB5056.</title>
        <authorList>
            <person name="Watanabe S."/>
            <person name="Cui L."/>
        </authorList>
    </citation>
    <scope>NUCLEOTIDE SEQUENCE [LARGE SCALE GENOMIC DNA]</scope>
    <source>
        <strain evidence="1 2">JMUB5056</strain>
    </source>
</reference>
<protein>
    <recommendedName>
        <fullName evidence="3">HNH endonuclease</fullName>
    </recommendedName>
</protein>
<dbReference type="Proteomes" id="UP000321561">
    <property type="component" value="Chromosome"/>
</dbReference>
<dbReference type="KEGG" id="lhg:JMUB5056_1151"/>
<organism evidence="1 2">
    <name type="scientific">Leptotrichia hongkongensis</name>
    <dbReference type="NCBI Taxonomy" id="554406"/>
    <lineage>
        <taxon>Bacteria</taxon>
        <taxon>Fusobacteriati</taxon>
        <taxon>Fusobacteriota</taxon>
        <taxon>Fusobacteriia</taxon>
        <taxon>Fusobacteriales</taxon>
        <taxon>Leptotrichiaceae</taxon>
        <taxon>Leptotrichia</taxon>
    </lineage>
</organism>
<sequence length="212" mass="23898">MIESMVLKLSEAGIEKSSLAEIAKSVENKNMNTSELDEPIVKEIGLSNEEKNILKENGMSDSLIENAIKDKNGTIQLKTLNSWLEGIKHDTTLVAYNKKSIEVGGLKVEGVFPEFESVFDTKLSKENYNATDKNQFKECNSKLKETVQNDEILRKNFNEQQLEMIENGETPRGYTWHHNEKIGEMQLVKTDVHNKTAHTGGKAIWGGGQENR</sequence>
<evidence type="ECO:0008006" key="3">
    <source>
        <dbReference type="Google" id="ProtNLM"/>
    </source>
</evidence>
<dbReference type="EMBL" id="AP019846">
    <property type="protein sequence ID" value="BBM59567.1"/>
    <property type="molecule type" value="Genomic_DNA"/>
</dbReference>
<dbReference type="Pfam" id="PF12639">
    <property type="entry name" value="Colicin-DNase"/>
    <property type="match status" value="1"/>
</dbReference>